<gene>
    <name evidence="4" type="ORF">GGR36_002284</name>
</gene>
<evidence type="ECO:0000256" key="1">
    <source>
        <dbReference type="ARBA" id="ARBA00022729"/>
    </source>
</evidence>
<dbReference type="GO" id="GO:0016787">
    <property type="term" value="F:hydrolase activity"/>
    <property type="evidence" value="ECO:0007669"/>
    <property type="project" value="UniProtKB-KW"/>
</dbReference>
<dbReference type="InterPro" id="IPR029058">
    <property type="entry name" value="AB_hydrolase_fold"/>
</dbReference>
<evidence type="ECO:0000313" key="4">
    <source>
        <dbReference type="EMBL" id="MBB4012976.1"/>
    </source>
</evidence>
<accession>A0A840BQ64</accession>
<dbReference type="InterPro" id="IPR050955">
    <property type="entry name" value="Plant_Biomass_Hydrol_Est"/>
</dbReference>
<keyword evidence="1 3" id="KW-0732">Signal</keyword>
<dbReference type="InterPro" id="IPR000801">
    <property type="entry name" value="Esterase-like"/>
</dbReference>
<keyword evidence="5" id="KW-1185">Reference proteome</keyword>
<dbReference type="PANTHER" id="PTHR43037">
    <property type="entry name" value="UNNAMED PRODUCT-RELATED"/>
    <property type="match status" value="1"/>
</dbReference>
<dbReference type="Proteomes" id="UP000561045">
    <property type="component" value="Unassembled WGS sequence"/>
</dbReference>
<evidence type="ECO:0000256" key="3">
    <source>
        <dbReference type="SAM" id="SignalP"/>
    </source>
</evidence>
<sequence length="372" mass="39967">MRLRVLRSASLLALLLLAACGGGGDGAGTVTPPIAGDTITVTQEKLATPVDGASNYLLYLPKGYGDDAPAKWPLIIYLHGSQPFSGLVLSSLSQQGIMGYMKDNHKGLPAIVVQPQQDVNTHGHKVDWHDPAFIDRVIRDVEQRFAVDKTRVSITGGSLGGFGSWSMVLAYPKRFAAVMPVVGGLSNDTDSYDRHLPITTEADWGGSFARIVATPMRVYAGVPDANVPIAWARNPVAILRAAGGTPDYHETNKGHGDTQVEALQAEPIGWMIAQSRPDASEETTPINAADYVGTYRAANNLTVTMSMAGDRLMLGFSDGRLPMSFLPIGDDRFMAEWMMRAKRDSAGTVKCFVTPMLMLADLVRDGATESCN</sequence>
<evidence type="ECO:0000256" key="2">
    <source>
        <dbReference type="ARBA" id="ARBA00022801"/>
    </source>
</evidence>
<dbReference type="Gene3D" id="3.40.50.1820">
    <property type="entry name" value="alpha/beta hydrolase"/>
    <property type="match status" value="1"/>
</dbReference>
<dbReference type="Pfam" id="PF00756">
    <property type="entry name" value="Esterase"/>
    <property type="match status" value="1"/>
</dbReference>
<evidence type="ECO:0000313" key="5">
    <source>
        <dbReference type="Proteomes" id="UP000561045"/>
    </source>
</evidence>
<dbReference type="SUPFAM" id="SSF53474">
    <property type="entry name" value="alpha/beta-Hydrolases"/>
    <property type="match status" value="1"/>
</dbReference>
<dbReference type="AlphaFoldDB" id="A0A840BQ64"/>
<feature type="signal peptide" evidence="3">
    <location>
        <begin position="1"/>
        <end position="18"/>
    </location>
</feature>
<feature type="chain" id="PRO_5032403389" evidence="3">
    <location>
        <begin position="19"/>
        <end position="372"/>
    </location>
</feature>
<reference evidence="4 5" key="1">
    <citation type="submission" date="2020-08" db="EMBL/GenBank/DDBJ databases">
        <title>Genomic Encyclopedia of Type Strains, Phase IV (KMG-IV): sequencing the most valuable type-strain genomes for metagenomic binning, comparative biology and taxonomic classification.</title>
        <authorList>
            <person name="Goeker M."/>
        </authorList>
    </citation>
    <scope>NUCLEOTIDE SEQUENCE [LARGE SCALE GENOMIC DNA]</scope>
    <source>
        <strain evidence="4 5">DSM 106739</strain>
    </source>
</reference>
<name>A0A840BQ64_9RHOO</name>
<dbReference type="RefSeq" id="WP_183634737.1">
    <property type="nucleotide sequence ID" value="NZ_BAABLE010000011.1"/>
</dbReference>
<organism evidence="4 5">
    <name type="scientific">Niveibacterium umoris</name>
    <dbReference type="NCBI Taxonomy" id="1193620"/>
    <lineage>
        <taxon>Bacteria</taxon>
        <taxon>Pseudomonadati</taxon>
        <taxon>Pseudomonadota</taxon>
        <taxon>Betaproteobacteria</taxon>
        <taxon>Rhodocyclales</taxon>
        <taxon>Rhodocyclaceae</taxon>
        <taxon>Niveibacterium</taxon>
    </lineage>
</organism>
<comment type="caution">
    <text evidence="4">The sequence shown here is derived from an EMBL/GenBank/DDBJ whole genome shotgun (WGS) entry which is preliminary data.</text>
</comment>
<proteinExistence type="predicted"/>
<dbReference type="PANTHER" id="PTHR43037:SF5">
    <property type="entry name" value="FERULOYL ESTERASE"/>
    <property type="match status" value="1"/>
</dbReference>
<protein>
    <submittedName>
        <fullName evidence="4">Poly(3-hydroxybutyrate) depolymerase</fullName>
    </submittedName>
</protein>
<dbReference type="EMBL" id="JACIET010000001">
    <property type="protein sequence ID" value="MBB4012976.1"/>
    <property type="molecule type" value="Genomic_DNA"/>
</dbReference>
<dbReference type="PROSITE" id="PS51257">
    <property type="entry name" value="PROKAR_LIPOPROTEIN"/>
    <property type="match status" value="1"/>
</dbReference>
<keyword evidence="2" id="KW-0378">Hydrolase</keyword>